<evidence type="ECO:0000256" key="9">
    <source>
        <dbReference type="ARBA" id="ARBA00023310"/>
    </source>
</evidence>
<keyword evidence="9 13" id="KW-0066">ATP synthesis</keyword>
<gene>
    <name evidence="13" type="primary">atpF</name>
    <name evidence="16" type="ORF">RPR59_05240</name>
</gene>
<keyword evidence="7 13" id="KW-0406">Ion transport</keyword>
<keyword evidence="4 13" id="KW-0812">Transmembrane</keyword>
<evidence type="ECO:0000256" key="11">
    <source>
        <dbReference type="ARBA" id="ARBA00025614"/>
    </source>
</evidence>
<organism evidence="16 17">
    <name type="scientific">Stakelama saccharophila</name>
    <dbReference type="NCBI Taxonomy" id="3075605"/>
    <lineage>
        <taxon>Bacteria</taxon>
        <taxon>Pseudomonadati</taxon>
        <taxon>Pseudomonadota</taxon>
        <taxon>Alphaproteobacteria</taxon>
        <taxon>Sphingomonadales</taxon>
        <taxon>Sphingomonadaceae</taxon>
        <taxon>Stakelama</taxon>
    </lineage>
</organism>
<feature type="transmembrane region" description="Helical" evidence="13">
    <location>
        <begin position="34"/>
        <end position="51"/>
    </location>
</feature>
<dbReference type="Proteomes" id="UP001302249">
    <property type="component" value="Chromosome"/>
</dbReference>
<dbReference type="InterPro" id="IPR002146">
    <property type="entry name" value="ATP_synth_b/b'su_bac/chlpt"/>
</dbReference>
<feature type="coiled-coil region" evidence="15">
    <location>
        <begin position="58"/>
        <end position="143"/>
    </location>
</feature>
<dbReference type="HAMAP" id="MF_01398">
    <property type="entry name" value="ATP_synth_b_bprime"/>
    <property type="match status" value="1"/>
</dbReference>
<proteinExistence type="inferred from homology"/>
<keyword evidence="3 13" id="KW-0138">CF(0)</keyword>
<protein>
    <recommendedName>
        <fullName evidence="13">ATP synthase subunit b</fullName>
    </recommendedName>
    <alternativeName>
        <fullName evidence="13">ATP synthase F(0) sector subunit b</fullName>
    </alternativeName>
    <alternativeName>
        <fullName evidence="13">ATPase subunit I</fullName>
    </alternativeName>
    <alternativeName>
        <fullName evidence="13">F-type ATPase subunit b</fullName>
        <shortName evidence="13">F-ATPase subunit b</shortName>
    </alternativeName>
</protein>
<comment type="function">
    <text evidence="10 13">F(1)F(0) ATP synthase produces ATP from ADP in the presence of a proton or sodium gradient. F-type ATPases consist of two structural domains, F(1) containing the extramembraneous catalytic core and F(0) containing the membrane proton channel, linked together by a central stalk and a peripheral stalk. During catalysis, ATP synthesis in the catalytic domain of F(1) is coupled via a rotary mechanism of the central stalk subunits to proton translocation.</text>
</comment>
<evidence type="ECO:0000256" key="4">
    <source>
        <dbReference type="ARBA" id="ARBA00022692"/>
    </source>
</evidence>
<reference evidence="16 17" key="1">
    <citation type="submission" date="2023-09" db="EMBL/GenBank/DDBJ databases">
        <authorList>
            <person name="Rey-Velasco X."/>
        </authorList>
    </citation>
    <scope>NUCLEOTIDE SEQUENCE [LARGE SCALE GENOMIC DNA]</scope>
    <source>
        <strain evidence="16 17">W311</strain>
    </source>
</reference>
<keyword evidence="17" id="KW-1185">Reference proteome</keyword>
<dbReference type="Pfam" id="PF00430">
    <property type="entry name" value="ATP-synt_B"/>
    <property type="match status" value="1"/>
</dbReference>
<dbReference type="EMBL" id="CP135076">
    <property type="protein sequence ID" value="WNO54658.1"/>
    <property type="molecule type" value="Genomic_DNA"/>
</dbReference>
<keyword evidence="6 13" id="KW-1133">Transmembrane helix</keyword>
<comment type="subcellular location">
    <subcellularLocation>
        <location evidence="13">Cell membrane</location>
        <topology evidence="13">Single-pass membrane protein</topology>
    </subcellularLocation>
    <subcellularLocation>
        <location evidence="12">Endomembrane system</location>
        <topology evidence="12">Single-pass membrane protein</topology>
    </subcellularLocation>
</comment>
<evidence type="ECO:0000256" key="15">
    <source>
        <dbReference type="SAM" id="Coils"/>
    </source>
</evidence>
<keyword evidence="8 13" id="KW-0472">Membrane</keyword>
<evidence type="ECO:0000256" key="13">
    <source>
        <dbReference type="HAMAP-Rule" id="MF_01398"/>
    </source>
</evidence>
<dbReference type="RefSeq" id="WP_313917394.1">
    <property type="nucleotide sequence ID" value="NZ_CP135076.1"/>
</dbReference>
<dbReference type="InterPro" id="IPR050059">
    <property type="entry name" value="ATP_synthase_B_chain"/>
</dbReference>
<evidence type="ECO:0000256" key="12">
    <source>
        <dbReference type="ARBA" id="ARBA00037847"/>
    </source>
</evidence>
<evidence type="ECO:0000256" key="10">
    <source>
        <dbReference type="ARBA" id="ARBA00025198"/>
    </source>
</evidence>
<comment type="function">
    <text evidence="11">Component of the F(0) channel, it forms part of the peripheral stalk, linking F(1) to F(0). The b'-subunit is a diverged and duplicated form of b found in plants and photosynthetic bacteria.</text>
</comment>
<name>A0ABZ0BBC6_9SPHN</name>
<dbReference type="PANTHER" id="PTHR33445:SF1">
    <property type="entry name" value="ATP SYNTHASE SUBUNIT B"/>
    <property type="match status" value="1"/>
</dbReference>
<sequence length="188" mass="19787">MTAETGHIVATTEADGAVAHGEHGPTMLGLSAEGWVYVGITIFLILAATVFKFPQKLTRALDDKIAQTRRELDEAKAIRAEAEALLADAKARHAASAGDAEAIVAHAQEEAKAMLAKAETDAAELTERRAKMAEDKIAASERQAIADVRAKAVEAATAAAGRIIAEKHGTDADRALVDRTIAGLNRLN</sequence>
<evidence type="ECO:0000256" key="1">
    <source>
        <dbReference type="ARBA" id="ARBA00005513"/>
    </source>
</evidence>
<keyword evidence="5 13" id="KW-0375">Hydrogen ion transport</keyword>
<evidence type="ECO:0000256" key="7">
    <source>
        <dbReference type="ARBA" id="ARBA00023065"/>
    </source>
</evidence>
<evidence type="ECO:0000256" key="8">
    <source>
        <dbReference type="ARBA" id="ARBA00023136"/>
    </source>
</evidence>
<evidence type="ECO:0000256" key="3">
    <source>
        <dbReference type="ARBA" id="ARBA00022547"/>
    </source>
</evidence>
<comment type="subunit">
    <text evidence="13">F-type ATPases have 2 components, F(1) - the catalytic core - and F(0) - the membrane proton channel. F(1) has five subunits: alpha(3), beta(3), gamma(1), delta(1), epsilon(1). F(0) has three main subunits: a(1), b(2) and c(10-14). The alpha and beta chains form an alternating ring which encloses part of the gamma chain. F(1) is attached to F(0) by a central stalk formed by the gamma and epsilon chains, while a peripheral stalk is formed by the delta and b chains.</text>
</comment>
<evidence type="ECO:0000313" key="16">
    <source>
        <dbReference type="EMBL" id="WNO54658.1"/>
    </source>
</evidence>
<dbReference type="PANTHER" id="PTHR33445">
    <property type="entry name" value="ATP SYNTHASE SUBUNIT B', CHLOROPLASTIC"/>
    <property type="match status" value="1"/>
</dbReference>
<evidence type="ECO:0000256" key="6">
    <source>
        <dbReference type="ARBA" id="ARBA00022989"/>
    </source>
</evidence>
<evidence type="ECO:0000256" key="14">
    <source>
        <dbReference type="RuleBase" id="RU003848"/>
    </source>
</evidence>
<keyword evidence="15" id="KW-0175">Coiled coil</keyword>
<accession>A0ABZ0BBC6</accession>
<keyword evidence="2 13" id="KW-0813">Transport</keyword>
<evidence type="ECO:0000256" key="5">
    <source>
        <dbReference type="ARBA" id="ARBA00022781"/>
    </source>
</evidence>
<evidence type="ECO:0000256" key="2">
    <source>
        <dbReference type="ARBA" id="ARBA00022448"/>
    </source>
</evidence>
<evidence type="ECO:0000313" key="17">
    <source>
        <dbReference type="Proteomes" id="UP001302249"/>
    </source>
</evidence>
<comment type="similarity">
    <text evidence="1 13 14">Belongs to the ATPase B chain family.</text>
</comment>
<keyword evidence="13" id="KW-1003">Cell membrane</keyword>